<dbReference type="FunFam" id="3.20.20.80:FF:000020">
    <property type="entry name" value="Beta-glucosidase 12"/>
    <property type="match status" value="1"/>
</dbReference>
<keyword evidence="9" id="KW-1185">Reference proteome</keyword>
<evidence type="ECO:0000256" key="1">
    <source>
        <dbReference type="ARBA" id="ARBA00010838"/>
    </source>
</evidence>
<dbReference type="PROSITE" id="PS00572">
    <property type="entry name" value="GLYCOSYL_HYDROL_F1_1"/>
    <property type="match status" value="1"/>
</dbReference>
<evidence type="ECO:0000256" key="3">
    <source>
        <dbReference type="ARBA" id="ARBA00023295"/>
    </source>
</evidence>
<feature type="active site" description="Nucleophile" evidence="4">
    <location>
        <position position="485"/>
    </location>
</feature>
<evidence type="ECO:0008006" key="10">
    <source>
        <dbReference type="Google" id="ProtNLM"/>
    </source>
</evidence>
<keyword evidence="7" id="KW-0732">Signal</keyword>
<evidence type="ECO:0000256" key="2">
    <source>
        <dbReference type="ARBA" id="ARBA00022801"/>
    </source>
</evidence>
<organism evidence="8 9">
    <name type="scientific">Aquilegia coerulea</name>
    <name type="common">Rocky mountain columbine</name>
    <dbReference type="NCBI Taxonomy" id="218851"/>
    <lineage>
        <taxon>Eukaryota</taxon>
        <taxon>Viridiplantae</taxon>
        <taxon>Streptophyta</taxon>
        <taxon>Embryophyta</taxon>
        <taxon>Tracheophyta</taxon>
        <taxon>Spermatophyta</taxon>
        <taxon>Magnoliopsida</taxon>
        <taxon>Ranunculales</taxon>
        <taxon>Ranunculaceae</taxon>
        <taxon>Thalictroideae</taxon>
        <taxon>Aquilegia</taxon>
    </lineage>
</organism>
<gene>
    <name evidence="8" type="ORF">AQUCO_01800092v1</name>
</gene>
<evidence type="ECO:0000256" key="6">
    <source>
        <dbReference type="RuleBase" id="RU004468"/>
    </source>
</evidence>
<dbReference type="Gene3D" id="3.20.20.80">
    <property type="entry name" value="Glycosidases"/>
    <property type="match status" value="2"/>
</dbReference>
<evidence type="ECO:0000313" key="8">
    <source>
        <dbReference type="EMBL" id="PIA43807.1"/>
    </source>
</evidence>
<dbReference type="InterPro" id="IPR017853">
    <property type="entry name" value="GH"/>
</dbReference>
<name>A0A2G5DKN7_AQUCA</name>
<keyword evidence="3 6" id="KW-0326">Glycosidase</keyword>
<dbReference type="PROSITE" id="PS00653">
    <property type="entry name" value="GLYCOSYL_HYDROL_F1_2"/>
    <property type="match status" value="1"/>
</dbReference>
<evidence type="ECO:0000256" key="5">
    <source>
        <dbReference type="RuleBase" id="RU003690"/>
    </source>
</evidence>
<dbReference type="OrthoDB" id="65569at2759"/>
<feature type="signal peptide" evidence="7">
    <location>
        <begin position="1"/>
        <end position="23"/>
    </location>
</feature>
<dbReference type="AlphaFoldDB" id="A0A2G5DKN7"/>
<dbReference type="FunCoup" id="A0A2G5DKN7">
    <property type="interactions" value="618"/>
</dbReference>
<reference evidence="8 9" key="1">
    <citation type="submission" date="2017-09" db="EMBL/GenBank/DDBJ databases">
        <title>WGS assembly of Aquilegia coerulea Goldsmith.</title>
        <authorList>
            <person name="Hodges S."/>
            <person name="Kramer E."/>
            <person name="Nordborg M."/>
            <person name="Tomkins J."/>
            <person name="Borevitz J."/>
            <person name="Derieg N."/>
            <person name="Yan J."/>
            <person name="Mihaltcheva S."/>
            <person name="Hayes R.D."/>
            <person name="Rokhsar D."/>
        </authorList>
    </citation>
    <scope>NUCLEOTIDE SEQUENCE [LARGE SCALE GENOMIC DNA]</scope>
    <source>
        <strain evidence="9">cv. Goldsmith</strain>
    </source>
</reference>
<dbReference type="InParanoid" id="A0A2G5DKN7"/>
<proteinExistence type="inferred from homology"/>
<dbReference type="STRING" id="218851.A0A2G5DKN7"/>
<comment type="similarity">
    <text evidence="1 5">Belongs to the glycosyl hydrolase 1 family.</text>
</comment>
<dbReference type="GO" id="GO:0008422">
    <property type="term" value="F:beta-glucosidase activity"/>
    <property type="evidence" value="ECO:0007669"/>
    <property type="project" value="UniProtKB-ARBA"/>
</dbReference>
<dbReference type="PANTHER" id="PTHR10353:SF137">
    <property type="entry name" value="MYROSINASE 3-RELATED"/>
    <property type="match status" value="1"/>
</dbReference>
<protein>
    <recommendedName>
        <fullName evidence="10">Beta-glucosidase</fullName>
    </recommendedName>
</protein>
<accession>A0A2G5DKN7</accession>
<dbReference type="PRINTS" id="PR00131">
    <property type="entry name" value="GLHYDRLASE1"/>
</dbReference>
<dbReference type="InterPro" id="IPR018120">
    <property type="entry name" value="Glyco_hydro_1_AS"/>
</dbReference>
<dbReference type="InterPro" id="IPR033132">
    <property type="entry name" value="GH_1_N_CS"/>
</dbReference>
<dbReference type="GO" id="GO:0005975">
    <property type="term" value="P:carbohydrate metabolic process"/>
    <property type="evidence" value="ECO:0007669"/>
    <property type="project" value="InterPro"/>
</dbReference>
<sequence>MGIMKIVHLVLVLDFVMFNSVLFIQACNQSILLFNEKANDDNICDNLDPSFNITSFPNNFIFGSASASYQYEGAYKEDGRGPSIWDNFTHKYPGDDPCLHFLYNICYAQGNKIWKLLHSGMTEKIYFHSLIYFDLEFSLLHVGMTEKIEDRSNGDIANDHYHRFKEDVEHMQDMGSNAHRFSISWSRILPYGKLGGGVNKKGIQFYNDLIDEILSKGLEPFVTLFHWDVPQHLEDDYGGFLSSKIVSDFQDYAELCFKEFGDRVKNWITLNEPSSFSNGGYNLGTHPPGRCSKSRNCTNGDSATEPYITAHNQILAHAAAVRVYKEKYQAHQKGKIGITLVTVWYEPLNESIADDIDAAQRAIDFRFGWFMDPITYGKYPESMKSLVGNRLPNFTREQSDMLKGSCDFLGLNYYTANYAENHRFSEHDEPSYATDCHCKLTSEKNGVPIGPPSASSWLHIYPKGIMKLLLYVKENYSNPTIYITENGVSEVNNSTLSIEEALKDKLRIDYYRCHLAYALEAIKQGVDLRGYFAWSLLDNFEWVAGYTVRFGIYYVDYKTLNRHPKDSVHWFKKFLLKPIEKEEEVVDLVSIM</sequence>
<evidence type="ECO:0000313" key="9">
    <source>
        <dbReference type="Proteomes" id="UP000230069"/>
    </source>
</evidence>
<dbReference type="Pfam" id="PF00232">
    <property type="entry name" value="Glyco_hydro_1"/>
    <property type="match status" value="2"/>
</dbReference>
<dbReference type="SUPFAM" id="SSF51445">
    <property type="entry name" value="(Trans)glycosidases"/>
    <property type="match status" value="1"/>
</dbReference>
<dbReference type="EMBL" id="KZ305035">
    <property type="protein sequence ID" value="PIA43807.1"/>
    <property type="molecule type" value="Genomic_DNA"/>
</dbReference>
<dbReference type="Proteomes" id="UP000230069">
    <property type="component" value="Unassembled WGS sequence"/>
</dbReference>
<dbReference type="PANTHER" id="PTHR10353">
    <property type="entry name" value="GLYCOSYL HYDROLASE"/>
    <property type="match status" value="1"/>
</dbReference>
<feature type="chain" id="PRO_5013855169" description="Beta-glucosidase" evidence="7">
    <location>
        <begin position="24"/>
        <end position="592"/>
    </location>
</feature>
<evidence type="ECO:0000256" key="4">
    <source>
        <dbReference type="PROSITE-ProRule" id="PRU10055"/>
    </source>
</evidence>
<dbReference type="InterPro" id="IPR001360">
    <property type="entry name" value="Glyco_hydro_1"/>
</dbReference>
<dbReference type="PROSITE" id="PS51257">
    <property type="entry name" value="PROKAR_LIPOPROTEIN"/>
    <property type="match status" value="1"/>
</dbReference>
<keyword evidence="2 6" id="KW-0378">Hydrolase</keyword>
<evidence type="ECO:0000256" key="7">
    <source>
        <dbReference type="SAM" id="SignalP"/>
    </source>
</evidence>